<dbReference type="SMART" id="SM00490">
    <property type="entry name" value="HELICc"/>
    <property type="match status" value="1"/>
</dbReference>
<gene>
    <name evidence="12" type="primary">priA</name>
    <name evidence="15" type="ORF">SAMN05192585_10456</name>
</gene>
<dbReference type="Gene3D" id="3.40.50.300">
    <property type="entry name" value="P-loop containing nucleotide triphosphate hydrolases"/>
    <property type="match status" value="2"/>
</dbReference>
<dbReference type="AlphaFoldDB" id="A0A1G9VPL0"/>
<evidence type="ECO:0000256" key="11">
    <source>
        <dbReference type="ARBA" id="ARBA00048988"/>
    </source>
</evidence>
<evidence type="ECO:0000256" key="3">
    <source>
        <dbReference type="ARBA" id="ARBA00022723"/>
    </source>
</evidence>
<keyword evidence="10 12" id="KW-0413">Isomerase</keyword>
<feature type="binding site" evidence="12">
    <location>
        <position position="547"/>
    </location>
    <ligand>
        <name>Zn(2+)</name>
        <dbReference type="ChEBI" id="CHEBI:29105"/>
        <label>2</label>
    </ligand>
</feature>
<dbReference type="SUPFAM" id="SSF52540">
    <property type="entry name" value="P-loop containing nucleoside triphosphate hydrolases"/>
    <property type="match status" value="2"/>
</dbReference>
<feature type="binding site" evidence="12">
    <location>
        <position position="520"/>
    </location>
    <ligand>
        <name>Zn(2+)</name>
        <dbReference type="ChEBI" id="CHEBI:29105"/>
        <label>1</label>
    </ligand>
</feature>
<evidence type="ECO:0000259" key="14">
    <source>
        <dbReference type="PROSITE" id="PS51194"/>
    </source>
</evidence>
<dbReference type="FunFam" id="3.40.50.300:FF:000489">
    <property type="entry name" value="Primosome assembly protein PriA"/>
    <property type="match status" value="1"/>
</dbReference>
<dbReference type="EMBL" id="FNID01000004">
    <property type="protein sequence ID" value="SDM73745.1"/>
    <property type="molecule type" value="Genomic_DNA"/>
</dbReference>
<keyword evidence="6 12" id="KW-0347">Helicase</keyword>
<dbReference type="EC" id="5.6.2.4" evidence="12"/>
<protein>
    <recommendedName>
        <fullName evidence="12">Replication restart protein PriA</fullName>
    </recommendedName>
    <alternativeName>
        <fullName evidence="12">ATP-dependent DNA helicase PriA</fullName>
        <ecNumber evidence="12">5.6.2.4</ecNumber>
    </alternativeName>
    <alternativeName>
        <fullName evidence="12">DNA 3'-5' helicase PriA</fullName>
    </alternativeName>
</protein>
<evidence type="ECO:0000256" key="2">
    <source>
        <dbReference type="ARBA" id="ARBA00022705"/>
    </source>
</evidence>
<feature type="binding site" evidence="12">
    <location>
        <position position="529"/>
    </location>
    <ligand>
        <name>Zn(2+)</name>
        <dbReference type="ChEBI" id="CHEBI:29105"/>
        <label>2</label>
    </ligand>
</feature>
<dbReference type="Pfam" id="PF00271">
    <property type="entry name" value="Helicase_C"/>
    <property type="match status" value="1"/>
</dbReference>
<dbReference type="InterPro" id="IPR041236">
    <property type="entry name" value="PriA_C"/>
</dbReference>
<feature type="binding site" evidence="12">
    <location>
        <position position="557"/>
    </location>
    <ligand>
        <name>Zn(2+)</name>
        <dbReference type="ChEBI" id="CHEBI:29105"/>
        <label>1</label>
    </ligand>
</feature>
<dbReference type="InterPro" id="IPR040498">
    <property type="entry name" value="PriA_CRR"/>
</dbReference>
<feature type="domain" description="Helicase ATP-binding" evidence="13">
    <location>
        <begin position="289"/>
        <end position="455"/>
    </location>
</feature>
<evidence type="ECO:0000256" key="8">
    <source>
        <dbReference type="ARBA" id="ARBA00022840"/>
    </source>
</evidence>
<comment type="similarity">
    <text evidence="12">Belongs to the helicase family. PriA subfamily.</text>
</comment>
<accession>A0A1G9VPL0</accession>
<dbReference type="CDD" id="cd17929">
    <property type="entry name" value="DEXHc_priA"/>
    <property type="match status" value="1"/>
</dbReference>
<evidence type="ECO:0000256" key="5">
    <source>
        <dbReference type="ARBA" id="ARBA00022801"/>
    </source>
</evidence>
<organism evidence="15 16">
    <name type="scientific">Acetanaerobacterium elongatum</name>
    <dbReference type="NCBI Taxonomy" id="258515"/>
    <lineage>
        <taxon>Bacteria</taxon>
        <taxon>Bacillati</taxon>
        <taxon>Bacillota</taxon>
        <taxon>Clostridia</taxon>
        <taxon>Eubacteriales</taxon>
        <taxon>Oscillospiraceae</taxon>
        <taxon>Acetanaerobacterium</taxon>
    </lineage>
</organism>
<keyword evidence="4 12" id="KW-0547">Nucleotide-binding</keyword>
<dbReference type="GO" id="GO:1990077">
    <property type="term" value="C:primosome complex"/>
    <property type="evidence" value="ECO:0007669"/>
    <property type="project" value="UniProtKB-UniRule"/>
</dbReference>
<keyword evidence="5 12" id="KW-0378">Hydrolase</keyword>
<feature type="binding site" evidence="12">
    <location>
        <position position="544"/>
    </location>
    <ligand>
        <name>Zn(2+)</name>
        <dbReference type="ChEBI" id="CHEBI:29105"/>
        <label>2</label>
    </ligand>
</feature>
<evidence type="ECO:0000259" key="13">
    <source>
        <dbReference type="PROSITE" id="PS51192"/>
    </source>
</evidence>
<evidence type="ECO:0000256" key="4">
    <source>
        <dbReference type="ARBA" id="ARBA00022741"/>
    </source>
</evidence>
<keyword evidence="2 12" id="KW-0235">DNA replication</keyword>
<dbReference type="PANTHER" id="PTHR30580">
    <property type="entry name" value="PRIMOSOMAL PROTEIN N"/>
    <property type="match status" value="1"/>
</dbReference>
<dbReference type="Pfam" id="PF17764">
    <property type="entry name" value="PriA_3primeBD"/>
    <property type="match status" value="1"/>
</dbReference>
<dbReference type="OrthoDB" id="9759544at2"/>
<dbReference type="SMART" id="SM00487">
    <property type="entry name" value="DEXDc"/>
    <property type="match status" value="1"/>
</dbReference>
<keyword evidence="7 12" id="KW-0862">Zinc</keyword>
<comment type="function">
    <text evidence="12">Initiates the restart of stalled replication forks, which reloads the replicative helicase on sites other than the origin of replication. Recognizes and binds to abandoned replication forks and remodels them to uncover a helicase loading site. Promotes assembly of the primosome at these replication forks.</text>
</comment>
<dbReference type="NCBIfam" id="TIGR00595">
    <property type="entry name" value="priA"/>
    <property type="match status" value="1"/>
</dbReference>
<dbReference type="Pfam" id="PF00270">
    <property type="entry name" value="DEAD"/>
    <property type="match status" value="1"/>
</dbReference>
<dbReference type="GO" id="GO:0008270">
    <property type="term" value="F:zinc ion binding"/>
    <property type="evidence" value="ECO:0007669"/>
    <property type="project" value="UniProtKB-UniRule"/>
</dbReference>
<keyword evidence="8 12" id="KW-0067">ATP-binding</keyword>
<feature type="binding site" evidence="12">
    <location>
        <position position="560"/>
    </location>
    <ligand>
        <name>Zn(2+)</name>
        <dbReference type="ChEBI" id="CHEBI:29105"/>
        <label>1</label>
    </ligand>
</feature>
<dbReference type="Pfam" id="PF18319">
    <property type="entry name" value="Zn_ribbon_PriA"/>
    <property type="match status" value="1"/>
</dbReference>
<evidence type="ECO:0000256" key="6">
    <source>
        <dbReference type="ARBA" id="ARBA00022806"/>
    </source>
</evidence>
<dbReference type="CDD" id="cd18804">
    <property type="entry name" value="SF2_C_priA"/>
    <property type="match status" value="1"/>
</dbReference>
<dbReference type="PROSITE" id="PS51192">
    <property type="entry name" value="HELICASE_ATP_BIND_1"/>
    <property type="match status" value="1"/>
</dbReference>
<dbReference type="InterPro" id="IPR014001">
    <property type="entry name" value="Helicase_ATP-bd"/>
</dbReference>
<dbReference type="Gene3D" id="3.40.1440.60">
    <property type="entry name" value="PriA, 3(prime) DNA-binding domain"/>
    <property type="match status" value="1"/>
</dbReference>
<dbReference type="InterPro" id="IPR005259">
    <property type="entry name" value="PriA"/>
</dbReference>
<dbReference type="GO" id="GO:0006302">
    <property type="term" value="P:double-strand break repair"/>
    <property type="evidence" value="ECO:0007669"/>
    <property type="project" value="InterPro"/>
</dbReference>
<keyword evidence="16" id="KW-1185">Reference proteome</keyword>
<keyword evidence="3 12" id="KW-0479">Metal-binding</keyword>
<dbReference type="HAMAP" id="MF_00983">
    <property type="entry name" value="PriA"/>
    <property type="match status" value="1"/>
</dbReference>
<evidence type="ECO:0000256" key="9">
    <source>
        <dbReference type="ARBA" id="ARBA00023125"/>
    </source>
</evidence>
<evidence type="ECO:0000313" key="16">
    <source>
        <dbReference type="Proteomes" id="UP000199182"/>
    </source>
</evidence>
<dbReference type="InterPro" id="IPR042115">
    <property type="entry name" value="PriA_3primeBD_sf"/>
</dbReference>
<dbReference type="InterPro" id="IPR027417">
    <property type="entry name" value="P-loop_NTPase"/>
</dbReference>
<dbReference type="STRING" id="258515.SAMN05192585_10456"/>
<comment type="cofactor">
    <cofactor evidence="12">
        <name>Zn(2+)</name>
        <dbReference type="ChEBI" id="CHEBI:29105"/>
    </cofactor>
    <text evidence="12">Binds 2 zinc ions per subunit.</text>
</comment>
<dbReference type="GO" id="GO:0006269">
    <property type="term" value="P:DNA replication, synthesis of primer"/>
    <property type="evidence" value="ECO:0007669"/>
    <property type="project" value="UniProtKB-KW"/>
</dbReference>
<dbReference type="GO" id="GO:0005524">
    <property type="term" value="F:ATP binding"/>
    <property type="evidence" value="ECO:0007669"/>
    <property type="project" value="UniProtKB-UniRule"/>
</dbReference>
<dbReference type="InterPro" id="IPR011545">
    <property type="entry name" value="DEAD/DEAH_box_helicase_dom"/>
</dbReference>
<dbReference type="GO" id="GO:0006270">
    <property type="term" value="P:DNA replication initiation"/>
    <property type="evidence" value="ECO:0007669"/>
    <property type="project" value="TreeGrafter"/>
</dbReference>
<dbReference type="GO" id="GO:0003677">
    <property type="term" value="F:DNA binding"/>
    <property type="evidence" value="ECO:0007669"/>
    <property type="project" value="UniProtKB-UniRule"/>
</dbReference>
<comment type="catalytic activity">
    <reaction evidence="12">
        <text>Couples ATP hydrolysis with the unwinding of duplex DNA by translocating in the 3'-5' direction.</text>
        <dbReference type="EC" id="5.6.2.4"/>
    </reaction>
</comment>
<comment type="catalytic activity">
    <reaction evidence="11 12">
        <text>ATP + H2O = ADP + phosphate + H(+)</text>
        <dbReference type="Rhea" id="RHEA:13065"/>
        <dbReference type="ChEBI" id="CHEBI:15377"/>
        <dbReference type="ChEBI" id="CHEBI:15378"/>
        <dbReference type="ChEBI" id="CHEBI:30616"/>
        <dbReference type="ChEBI" id="CHEBI:43474"/>
        <dbReference type="ChEBI" id="CHEBI:456216"/>
        <dbReference type="EC" id="5.6.2.4"/>
    </reaction>
</comment>
<sequence length="817" mass="91147">MSKQSIAYVAVDKVALHFDKEYSYIVPPALREAIHVGTRVAVPFGGGNRKRQGLVLSLVESEPQGELKPVAELIDQTPILSGEMLSLVMYLKQHTLCTYYEAVHLVLPAGLNMAFSVTYAISSGCDINSLQLSGERLEIVSCLLKQKKPMSEKKLFAAAGINERSAALKGLVAEGVIIKQQEAARRTKDERVLMVRLSPAAEGEFGRLSEKQSRVVELLEQFGSASVKEVFYYTEAAKSTLDVMCKRGITEYFEREVLRTPYAAQAAENAPPPDLSEAQQAVYEGLRQLCTGDHPEAALLFGITGSGKTHIFLKLIADELEKGRQAIMLVPEIALTPQMLQRFHAVFGSKVAVLHSGLSLGERLDEYKRIRSGEACIAVGTRSAVFAPFENLGLIIIDEEQEHTYKSESAPRYHAREVAKFRCAQHRALLLMASATPSIETFYHAKTGRYKLFELTERFGEAVLPQVVVVNMGDEAAAGNTGAISSPLAQEIEQNLIKGEQTILFINRRGYHTLVTCAECGEVLTCPNCSIALTYHRANDRMMCHYCGYVHTPEHKCSHCGSEHIKQLGLGTQKVEDQLAELFPEARVLRMDADTTLAKYSYDEYLSRFARGEYDILVGTQMVAKGLDFENVSLVGVLSADRFLYTTDFRGLERSFSLLTQVVGRSGRGTKRGRAYIQTYTPEHEIIELSARQDYREFYEGELLCRKNLLYPPFCSFCVIGFSGENEGQTLLAANELLKLLQGLVKNEYEDVPLKVFGPCPSSVLKVANKYRYRLIIKCRDDRRTRMLLQQLLCEYGRLPYAKTVSAFIDLNYDGPV</sequence>
<evidence type="ECO:0000256" key="12">
    <source>
        <dbReference type="HAMAP-Rule" id="MF_00983"/>
    </source>
</evidence>
<evidence type="ECO:0000256" key="10">
    <source>
        <dbReference type="ARBA" id="ARBA00023235"/>
    </source>
</evidence>
<dbReference type="Proteomes" id="UP000199182">
    <property type="component" value="Unassembled WGS sequence"/>
</dbReference>
<dbReference type="PANTHER" id="PTHR30580:SF0">
    <property type="entry name" value="PRIMOSOMAL PROTEIN N"/>
    <property type="match status" value="1"/>
</dbReference>
<dbReference type="RefSeq" id="WP_092638002.1">
    <property type="nucleotide sequence ID" value="NZ_FNID01000004.1"/>
</dbReference>
<keyword evidence="1 12" id="KW-0639">Primosome</keyword>
<dbReference type="InterPro" id="IPR001650">
    <property type="entry name" value="Helicase_C-like"/>
</dbReference>
<feature type="binding site" evidence="12">
    <location>
        <position position="517"/>
    </location>
    <ligand>
        <name>Zn(2+)</name>
        <dbReference type="ChEBI" id="CHEBI:29105"/>
        <label>1</label>
    </ligand>
</feature>
<evidence type="ECO:0000313" key="15">
    <source>
        <dbReference type="EMBL" id="SDM73745.1"/>
    </source>
</evidence>
<comment type="subunit">
    <text evidence="12">Component of the replication restart primosome.</text>
</comment>
<keyword evidence="9 12" id="KW-0238">DNA-binding</keyword>
<feature type="binding site" evidence="12">
    <location>
        <position position="526"/>
    </location>
    <ligand>
        <name>Zn(2+)</name>
        <dbReference type="ChEBI" id="CHEBI:29105"/>
        <label>2</label>
    </ligand>
</feature>
<dbReference type="GO" id="GO:0016887">
    <property type="term" value="F:ATP hydrolysis activity"/>
    <property type="evidence" value="ECO:0007669"/>
    <property type="project" value="RHEA"/>
</dbReference>
<dbReference type="InterPro" id="IPR041222">
    <property type="entry name" value="PriA_3primeBD"/>
</dbReference>
<evidence type="ECO:0000256" key="1">
    <source>
        <dbReference type="ARBA" id="ARBA00022515"/>
    </source>
</evidence>
<proteinExistence type="inferred from homology"/>
<dbReference type="GO" id="GO:0006310">
    <property type="term" value="P:DNA recombination"/>
    <property type="evidence" value="ECO:0007669"/>
    <property type="project" value="InterPro"/>
</dbReference>
<dbReference type="PROSITE" id="PS51194">
    <property type="entry name" value="HELICASE_CTER"/>
    <property type="match status" value="1"/>
</dbReference>
<dbReference type="Pfam" id="PF18074">
    <property type="entry name" value="PriA_C"/>
    <property type="match status" value="1"/>
</dbReference>
<dbReference type="GO" id="GO:0043138">
    <property type="term" value="F:3'-5' DNA helicase activity"/>
    <property type="evidence" value="ECO:0007669"/>
    <property type="project" value="UniProtKB-EC"/>
</dbReference>
<evidence type="ECO:0000256" key="7">
    <source>
        <dbReference type="ARBA" id="ARBA00022833"/>
    </source>
</evidence>
<reference evidence="15 16" key="1">
    <citation type="submission" date="2016-10" db="EMBL/GenBank/DDBJ databases">
        <authorList>
            <person name="de Groot N.N."/>
        </authorList>
    </citation>
    <scope>NUCLEOTIDE SEQUENCE [LARGE SCALE GENOMIC DNA]</scope>
    <source>
        <strain evidence="15 16">CGMCC 1.5012</strain>
    </source>
</reference>
<name>A0A1G9VPL0_9FIRM</name>
<feature type="domain" description="Helicase C-terminal" evidence="14">
    <location>
        <begin position="552"/>
        <end position="704"/>
    </location>
</feature>